<evidence type="ECO:0000256" key="1">
    <source>
        <dbReference type="SAM" id="Phobius"/>
    </source>
</evidence>
<name>A0A7J7M6C0_9MAGN</name>
<keyword evidence="1" id="KW-0812">Transmembrane</keyword>
<evidence type="ECO:0000313" key="3">
    <source>
        <dbReference type="Proteomes" id="UP000541444"/>
    </source>
</evidence>
<dbReference type="EMBL" id="JACGCM010001747">
    <property type="protein sequence ID" value="KAF6150413.1"/>
    <property type="molecule type" value="Genomic_DNA"/>
</dbReference>
<gene>
    <name evidence="2" type="ORF">GIB67_034112</name>
</gene>
<dbReference type="AlphaFoldDB" id="A0A7J7M6C0"/>
<sequence>MGIPETSDPVVSTIVYFAASAFVGGYLIPKDLIEIYSMRSKPINPMSKFVVASSSDETSSSGREGDCNVIKEIVDKVEVIVGAEFGESSKLDKVIGKEDTKKKDKIFFIYPEGVDVEKEYLKHKKEITRRMRKLYGSGRALVHLEPVYGCPYIDKVIIPWFTRRFEVKELRPRRL</sequence>
<reference evidence="2 3" key="1">
    <citation type="journal article" date="2020" name="IScience">
        <title>Genome Sequencing of the Endangered Kingdonia uniflora (Circaeasteraceae, Ranunculales) Reveals Potential Mechanisms of Evolutionary Specialization.</title>
        <authorList>
            <person name="Sun Y."/>
            <person name="Deng T."/>
            <person name="Zhang A."/>
            <person name="Moore M.J."/>
            <person name="Landis J.B."/>
            <person name="Lin N."/>
            <person name="Zhang H."/>
            <person name="Zhang X."/>
            <person name="Huang J."/>
            <person name="Zhang X."/>
            <person name="Sun H."/>
            <person name="Wang H."/>
        </authorList>
    </citation>
    <scope>NUCLEOTIDE SEQUENCE [LARGE SCALE GENOMIC DNA]</scope>
    <source>
        <strain evidence="2">TB1705</strain>
        <tissue evidence="2">Leaf</tissue>
    </source>
</reference>
<keyword evidence="1" id="KW-0472">Membrane</keyword>
<accession>A0A7J7M6C0</accession>
<evidence type="ECO:0000313" key="2">
    <source>
        <dbReference type="EMBL" id="KAF6150413.1"/>
    </source>
</evidence>
<keyword evidence="3" id="KW-1185">Reference proteome</keyword>
<proteinExistence type="predicted"/>
<comment type="caution">
    <text evidence="2">The sequence shown here is derived from an EMBL/GenBank/DDBJ whole genome shotgun (WGS) entry which is preliminary data.</text>
</comment>
<protein>
    <submittedName>
        <fullName evidence="2">Uncharacterized protein</fullName>
    </submittedName>
</protein>
<organism evidence="2 3">
    <name type="scientific">Kingdonia uniflora</name>
    <dbReference type="NCBI Taxonomy" id="39325"/>
    <lineage>
        <taxon>Eukaryota</taxon>
        <taxon>Viridiplantae</taxon>
        <taxon>Streptophyta</taxon>
        <taxon>Embryophyta</taxon>
        <taxon>Tracheophyta</taxon>
        <taxon>Spermatophyta</taxon>
        <taxon>Magnoliopsida</taxon>
        <taxon>Ranunculales</taxon>
        <taxon>Circaeasteraceae</taxon>
        <taxon>Kingdonia</taxon>
    </lineage>
</organism>
<feature type="transmembrane region" description="Helical" evidence="1">
    <location>
        <begin position="12"/>
        <end position="29"/>
    </location>
</feature>
<dbReference type="Proteomes" id="UP000541444">
    <property type="component" value="Unassembled WGS sequence"/>
</dbReference>
<keyword evidence="1" id="KW-1133">Transmembrane helix</keyword>